<name>A0ABS0TJ22_9FLAO</name>
<evidence type="ECO:0008006" key="4">
    <source>
        <dbReference type="Google" id="ProtNLM"/>
    </source>
</evidence>
<accession>A0ABS0TJ22</accession>
<dbReference type="EMBL" id="JAEHNY010000013">
    <property type="protein sequence ID" value="MBI6121022.1"/>
    <property type="molecule type" value="Genomic_DNA"/>
</dbReference>
<proteinExistence type="predicted"/>
<feature type="coiled-coil region" evidence="1">
    <location>
        <begin position="25"/>
        <end position="112"/>
    </location>
</feature>
<protein>
    <recommendedName>
        <fullName evidence="4">DNA recombination protein RmuC</fullName>
    </recommendedName>
</protein>
<evidence type="ECO:0000313" key="3">
    <source>
        <dbReference type="Proteomes" id="UP000635665"/>
    </source>
</evidence>
<keyword evidence="1" id="KW-0175">Coiled coil</keyword>
<dbReference type="Proteomes" id="UP000635665">
    <property type="component" value="Unassembled WGS sequence"/>
</dbReference>
<gene>
    <name evidence="2" type="ORF">I6U50_13415</name>
</gene>
<evidence type="ECO:0000313" key="2">
    <source>
        <dbReference type="EMBL" id="MBI6121022.1"/>
    </source>
</evidence>
<keyword evidence="3" id="KW-1185">Reference proteome</keyword>
<sequence length="125" mass="14548">MEIIQLILAAAVGGASSYLYFQKNNKALKEDLHKVNRELSETRIRSSQEFKDLEAQLQSKIKELKKSRKETEESEDILHDLKGEFSKAKEVNKSLKEEIVKLTSSIREYEMLYNAKKDEIEKLKN</sequence>
<organism evidence="2 3">
    <name type="scientific">Salegentibacter maritimus</name>
    <dbReference type="NCBI Taxonomy" id="2794347"/>
    <lineage>
        <taxon>Bacteria</taxon>
        <taxon>Pseudomonadati</taxon>
        <taxon>Bacteroidota</taxon>
        <taxon>Flavobacteriia</taxon>
        <taxon>Flavobacteriales</taxon>
        <taxon>Flavobacteriaceae</taxon>
        <taxon>Salegentibacter</taxon>
    </lineage>
</organism>
<evidence type="ECO:0000256" key="1">
    <source>
        <dbReference type="SAM" id="Coils"/>
    </source>
</evidence>
<comment type="caution">
    <text evidence="2">The sequence shown here is derived from an EMBL/GenBank/DDBJ whole genome shotgun (WGS) entry which is preliminary data.</text>
</comment>
<dbReference type="RefSeq" id="WP_198639211.1">
    <property type="nucleotide sequence ID" value="NZ_JAEHNY010000013.1"/>
</dbReference>
<reference evidence="2 3" key="1">
    <citation type="submission" date="2020-12" db="EMBL/GenBank/DDBJ databases">
        <title>Salegentibacter orientalis sp. nov., isolated from costal sediment.</title>
        <authorList>
            <person name="Lian F.-B."/>
        </authorList>
    </citation>
    <scope>NUCLEOTIDE SEQUENCE [LARGE SCALE GENOMIC DNA]</scope>
    <source>
        <strain evidence="2 3">F60176</strain>
    </source>
</reference>